<dbReference type="AlphaFoldDB" id="A0A852UZM3"/>
<dbReference type="RefSeq" id="WP_312873070.1">
    <property type="nucleotide sequence ID" value="NZ_JACCCO010000001.1"/>
</dbReference>
<evidence type="ECO:0000313" key="2">
    <source>
        <dbReference type="EMBL" id="NYF39291.1"/>
    </source>
</evidence>
<dbReference type="PANTHER" id="PTHR45036">
    <property type="entry name" value="METHYLTRANSFERASE LIKE 7B"/>
    <property type="match status" value="1"/>
</dbReference>
<organism evidence="2 3">
    <name type="scientific">Streptosporangium sandarakinum</name>
    <dbReference type="NCBI Taxonomy" id="1260955"/>
    <lineage>
        <taxon>Bacteria</taxon>
        <taxon>Bacillati</taxon>
        <taxon>Actinomycetota</taxon>
        <taxon>Actinomycetes</taxon>
        <taxon>Streptosporangiales</taxon>
        <taxon>Streptosporangiaceae</taxon>
        <taxon>Streptosporangium</taxon>
    </lineage>
</organism>
<dbReference type="InterPro" id="IPR013216">
    <property type="entry name" value="Methyltransf_11"/>
</dbReference>
<dbReference type="Proteomes" id="UP000576393">
    <property type="component" value="Unassembled WGS sequence"/>
</dbReference>
<evidence type="ECO:0000313" key="3">
    <source>
        <dbReference type="Proteomes" id="UP000576393"/>
    </source>
</evidence>
<keyword evidence="2" id="KW-0489">Methyltransferase</keyword>
<dbReference type="PANTHER" id="PTHR45036:SF1">
    <property type="entry name" value="METHYLTRANSFERASE LIKE 7A"/>
    <property type="match status" value="1"/>
</dbReference>
<sequence length="214" mass="22570">MSGTAVRHPVFARCYTGVSEVLERLGLAERRRELLAGLSGRVIEVGAGNGLNFAHYPPAVTGVLAVEPEPELRRRAARAARRAPVPVEVVAGLADRLPARDRSFDAAVASLVLCSLPDPVAGLREVRRVLVPDGRLRFLEHVRADSPGLARVQRVLDATVWPRLAGGCHTGRDSAAAVRAAGFTITALDRFVFAGIPTPISVLVLGTASAPPAG</sequence>
<keyword evidence="3" id="KW-1185">Reference proteome</keyword>
<evidence type="ECO:0000259" key="1">
    <source>
        <dbReference type="Pfam" id="PF08241"/>
    </source>
</evidence>
<name>A0A852UZM3_9ACTN</name>
<dbReference type="SUPFAM" id="SSF53335">
    <property type="entry name" value="S-adenosyl-L-methionine-dependent methyltransferases"/>
    <property type="match status" value="1"/>
</dbReference>
<dbReference type="InterPro" id="IPR052356">
    <property type="entry name" value="Thiol_S-MT"/>
</dbReference>
<proteinExistence type="predicted"/>
<keyword evidence="2" id="KW-0808">Transferase</keyword>
<dbReference type="EMBL" id="JACCCO010000001">
    <property type="protein sequence ID" value="NYF39291.1"/>
    <property type="molecule type" value="Genomic_DNA"/>
</dbReference>
<dbReference type="CDD" id="cd02440">
    <property type="entry name" value="AdoMet_MTases"/>
    <property type="match status" value="1"/>
</dbReference>
<protein>
    <submittedName>
        <fullName evidence="2">Ubiquinone/menaquinone biosynthesis C-methylase UbiE</fullName>
    </submittedName>
</protein>
<gene>
    <name evidence="2" type="ORF">HDA43_001450</name>
</gene>
<dbReference type="InterPro" id="IPR029063">
    <property type="entry name" value="SAM-dependent_MTases_sf"/>
</dbReference>
<feature type="domain" description="Methyltransferase type 11" evidence="1">
    <location>
        <begin position="44"/>
        <end position="137"/>
    </location>
</feature>
<comment type="caution">
    <text evidence="2">The sequence shown here is derived from an EMBL/GenBank/DDBJ whole genome shotgun (WGS) entry which is preliminary data.</text>
</comment>
<dbReference type="Gene3D" id="3.40.50.150">
    <property type="entry name" value="Vaccinia Virus protein VP39"/>
    <property type="match status" value="1"/>
</dbReference>
<dbReference type="GO" id="GO:0008757">
    <property type="term" value="F:S-adenosylmethionine-dependent methyltransferase activity"/>
    <property type="evidence" value="ECO:0007669"/>
    <property type="project" value="InterPro"/>
</dbReference>
<dbReference type="GO" id="GO:0032259">
    <property type="term" value="P:methylation"/>
    <property type="evidence" value="ECO:0007669"/>
    <property type="project" value="UniProtKB-KW"/>
</dbReference>
<reference evidence="2 3" key="1">
    <citation type="submission" date="2020-07" db="EMBL/GenBank/DDBJ databases">
        <title>Sequencing the genomes of 1000 actinobacteria strains.</title>
        <authorList>
            <person name="Klenk H.-P."/>
        </authorList>
    </citation>
    <scope>NUCLEOTIDE SEQUENCE [LARGE SCALE GENOMIC DNA]</scope>
    <source>
        <strain evidence="2 3">DSM 45763</strain>
    </source>
</reference>
<keyword evidence="2" id="KW-0830">Ubiquinone</keyword>
<dbReference type="Pfam" id="PF08241">
    <property type="entry name" value="Methyltransf_11"/>
    <property type="match status" value="1"/>
</dbReference>
<accession>A0A852UZM3</accession>